<dbReference type="SUPFAM" id="SSF52151">
    <property type="entry name" value="FabD/lysophospholipase-like"/>
    <property type="match status" value="1"/>
</dbReference>
<dbReference type="Gene3D" id="3.40.366.10">
    <property type="entry name" value="Malonyl-Coenzyme A Acyl Carrier Protein, domain 2"/>
    <property type="match status" value="2"/>
</dbReference>
<feature type="region of interest" description="Disordered" evidence="5">
    <location>
        <begin position="16"/>
        <end position="37"/>
    </location>
</feature>
<dbReference type="GeneID" id="5856247"/>
<protein>
    <recommendedName>
        <fullName evidence="1">[acyl-carrier-protein] S-malonyltransferase</fullName>
        <ecNumber evidence="1">2.3.1.39</ecNumber>
    </recommendedName>
</protein>
<accession>A8PWT4</accession>
<evidence type="ECO:0000256" key="5">
    <source>
        <dbReference type="SAM" id="MobiDB-lite"/>
    </source>
</evidence>
<dbReference type="PRINTS" id="PR01483">
    <property type="entry name" value="FASYNTHASE"/>
</dbReference>
<dbReference type="AlphaFoldDB" id="A8PWT4"/>
<dbReference type="GO" id="GO:0004314">
    <property type="term" value="F:[acyl-carrier-protein] S-malonyltransferase activity"/>
    <property type="evidence" value="ECO:0007669"/>
    <property type="project" value="UniProtKB-EC"/>
</dbReference>
<reference evidence="7 8" key="1">
    <citation type="journal article" date="2007" name="Proc. Natl. Acad. Sci. U.S.A.">
        <title>Dandruff-associated Malassezia genomes reveal convergent and divergent virulence traits shared with plant and human fungal pathogens.</title>
        <authorList>
            <person name="Xu J."/>
            <person name="Saunders C.W."/>
            <person name="Hu P."/>
            <person name="Grant R.A."/>
            <person name="Boekhout T."/>
            <person name="Kuramae E.E."/>
            <person name="Kronstad J.W."/>
            <person name="Deangelis Y.M."/>
            <person name="Reeder N.L."/>
            <person name="Johnstone K.R."/>
            <person name="Leland M."/>
            <person name="Fieno A.M."/>
            <person name="Begley W.M."/>
            <person name="Sun Y."/>
            <person name="Lacey M.P."/>
            <person name="Chaudhary T."/>
            <person name="Keough T."/>
            <person name="Chu L."/>
            <person name="Sears R."/>
            <person name="Yuan B."/>
            <person name="Dawson T.L.Jr."/>
        </authorList>
    </citation>
    <scope>NUCLEOTIDE SEQUENCE [LARGE SCALE GENOMIC DNA]</scope>
    <source>
        <strain evidence="8">ATCC MYA-4612 / CBS 7966</strain>
    </source>
</reference>
<dbReference type="VEuPathDB" id="FungiDB:MGL_1210"/>
<dbReference type="InterPro" id="IPR016035">
    <property type="entry name" value="Acyl_Trfase/lysoPLipase"/>
</dbReference>
<dbReference type="InParanoid" id="A8PWT4"/>
<dbReference type="InterPro" id="IPR050858">
    <property type="entry name" value="Mal-CoA-ACP_Trans/PKS_FabD"/>
</dbReference>
<dbReference type="GO" id="GO:0006633">
    <property type="term" value="P:fatty acid biosynthetic process"/>
    <property type="evidence" value="ECO:0007669"/>
    <property type="project" value="InterPro"/>
</dbReference>
<evidence type="ECO:0000313" key="7">
    <source>
        <dbReference type="EMBL" id="EDP44728.1"/>
    </source>
</evidence>
<dbReference type="OrthoDB" id="1929172at2759"/>
<dbReference type="Pfam" id="PF00698">
    <property type="entry name" value="Acyl_transf_1"/>
    <property type="match status" value="1"/>
</dbReference>
<dbReference type="RefSeq" id="XP_001731942.1">
    <property type="nucleotide sequence ID" value="XM_001731890.1"/>
</dbReference>
<dbReference type="PANTHER" id="PTHR42681">
    <property type="entry name" value="MALONYL-COA-ACYL CARRIER PROTEIN TRANSACYLASE, MITOCHONDRIAL"/>
    <property type="match status" value="1"/>
</dbReference>
<dbReference type="GO" id="GO:0004312">
    <property type="term" value="F:fatty acid synthase activity"/>
    <property type="evidence" value="ECO:0007669"/>
    <property type="project" value="InterPro"/>
</dbReference>
<dbReference type="Proteomes" id="UP000008837">
    <property type="component" value="Unassembled WGS sequence"/>
</dbReference>
<feature type="region of interest" description="Disordered" evidence="5">
    <location>
        <begin position="51"/>
        <end position="73"/>
    </location>
</feature>
<evidence type="ECO:0000256" key="2">
    <source>
        <dbReference type="ARBA" id="ARBA00022679"/>
    </source>
</evidence>
<evidence type="ECO:0000256" key="1">
    <source>
        <dbReference type="ARBA" id="ARBA00013258"/>
    </source>
</evidence>
<dbReference type="PANTHER" id="PTHR42681:SF1">
    <property type="entry name" value="MALONYL-COA-ACYL CARRIER PROTEIN TRANSACYLASE, MITOCHONDRIAL"/>
    <property type="match status" value="1"/>
</dbReference>
<name>A8PWT4_MALGO</name>
<dbReference type="Gene3D" id="3.30.70.250">
    <property type="entry name" value="Malonyl-CoA ACP transacylase, ACP-binding"/>
    <property type="match status" value="1"/>
</dbReference>
<keyword evidence="8" id="KW-1185">Reference proteome</keyword>
<gene>
    <name evidence="7" type="ORF">MGL_1210</name>
</gene>
<dbReference type="InterPro" id="IPR014043">
    <property type="entry name" value="Acyl_transferase_dom"/>
</dbReference>
<evidence type="ECO:0000259" key="6">
    <source>
        <dbReference type="SMART" id="SM00827"/>
    </source>
</evidence>
<feature type="compositionally biased region" description="Basic and acidic residues" evidence="5">
    <location>
        <begin position="25"/>
        <end position="37"/>
    </location>
</feature>
<dbReference type="OMA" id="ETWAFAN"/>
<dbReference type="GO" id="GO:0005835">
    <property type="term" value="C:fatty acid synthase complex"/>
    <property type="evidence" value="ECO:0007669"/>
    <property type="project" value="InterPro"/>
</dbReference>
<dbReference type="GO" id="GO:0005739">
    <property type="term" value="C:mitochondrion"/>
    <property type="evidence" value="ECO:0007669"/>
    <property type="project" value="TreeGrafter"/>
</dbReference>
<comment type="catalytic activity">
    <reaction evidence="4">
        <text>holo-[ACP] + malonyl-CoA = malonyl-[ACP] + CoA</text>
        <dbReference type="Rhea" id="RHEA:41792"/>
        <dbReference type="Rhea" id="RHEA-COMP:9623"/>
        <dbReference type="Rhea" id="RHEA-COMP:9685"/>
        <dbReference type="ChEBI" id="CHEBI:57287"/>
        <dbReference type="ChEBI" id="CHEBI:57384"/>
        <dbReference type="ChEBI" id="CHEBI:64479"/>
        <dbReference type="ChEBI" id="CHEBI:78449"/>
        <dbReference type="EC" id="2.3.1.39"/>
    </reaction>
</comment>
<feature type="domain" description="Malonyl-CoA:ACP transacylase (MAT)" evidence="6">
    <location>
        <begin position="178"/>
        <end position="620"/>
    </location>
</feature>
<dbReference type="SMART" id="SM00827">
    <property type="entry name" value="PKS_AT"/>
    <property type="match status" value="1"/>
</dbReference>
<dbReference type="InterPro" id="IPR003965">
    <property type="entry name" value="Fatty_acid_synthase"/>
</dbReference>
<comment type="caution">
    <text evidence="7">The sequence shown here is derived from an EMBL/GenBank/DDBJ whole genome shotgun (WGS) entry which is preliminary data.</text>
</comment>
<keyword evidence="3" id="KW-0012">Acyltransferase</keyword>
<keyword evidence="2" id="KW-0808">Transferase</keyword>
<dbReference type="KEGG" id="mgl:MGL_1210"/>
<dbReference type="EMBL" id="AAYY01000003">
    <property type="protein sequence ID" value="EDP44728.1"/>
    <property type="molecule type" value="Genomic_DNA"/>
</dbReference>
<evidence type="ECO:0000256" key="3">
    <source>
        <dbReference type="ARBA" id="ARBA00023315"/>
    </source>
</evidence>
<evidence type="ECO:0000256" key="4">
    <source>
        <dbReference type="ARBA" id="ARBA00048462"/>
    </source>
</evidence>
<evidence type="ECO:0000313" key="8">
    <source>
        <dbReference type="Proteomes" id="UP000008837"/>
    </source>
</evidence>
<dbReference type="InterPro" id="IPR001227">
    <property type="entry name" value="Ac_transferase_dom_sf"/>
</dbReference>
<proteinExistence type="predicted"/>
<organism evidence="7 8">
    <name type="scientific">Malassezia globosa (strain ATCC MYA-4612 / CBS 7966)</name>
    <name type="common">Dandruff-associated fungus</name>
    <dbReference type="NCBI Taxonomy" id="425265"/>
    <lineage>
        <taxon>Eukaryota</taxon>
        <taxon>Fungi</taxon>
        <taxon>Dikarya</taxon>
        <taxon>Basidiomycota</taxon>
        <taxon>Ustilaginomycotina</taxon>
        <taxon>Malasseziomycetes</taxon>
        <taxon>Malasseziales</taxon>
        <taxon>Malasseziaceae</taxon>
        <taxon>Malassezia</taxon>
    </lineage>
</organism>
<dbReference type="EC" id="2.3.1.39" evidence="1"/>
<sequence length="624" mass="69065">MSSRLGPVLRRRDMVLGRAANRGRHMSDDTAYHREEDHDRKWLRELELERQQERERSHRRAHPQMTNSMVSGRAKPVQFVQAHAGKGAVFNYSSRHRRPEADKKTLQDPEILARRNRAPGKPNLPFPEQHTFSLPSSSFNASSWVSSGVAPPLAGRSAAGIGEGWVGMKIQHKPTALIMPGQGSQYVTMARDLYESFATARRVWEEAEECITAFIMARPLDNMHPDPLRTAFEAHLARDQALEESVRSAPRSLKPGWLCDLVFRGSQLELTRSENAMPAILTVTLSFLAVLRQEFEIDFVKDHMSWIAGHGSGIYAALVATGAIEPMDALRAMRYRGLAAMNCLMTHPVLFPDGCEPPASMYETWAFANVSSGKGSNLVLDEEEAQSPDDTKYTDWRGTQVSAIVVRPGQLERALNEVQSVQAEIHAGRVPGIARDEFVETSHVNSQLQIVLAGTTVGVNYACDRLRFKGIGAHAVNLPMSGPYNTSFVETGSRAFAGLVDVMPLHEPCRDVKVVSSVDGRIFDNVEDIRDDLRVALSTPVRWLNSIDTLVKEGARRFVCLGPSRAIAQQLSRELALRERAQGRDGLAGNCADDPESLAFEVWSVATAEGVEQLVSSLRSLRSA</sequence>